<dbReference type="GO" id="GO:0046872">
    <property type="term" value="F:metal ion binding"/>
    <property type="evidence" value="ECO:0007669"/>
    <property type="project" value="UniProtKB-KW"/>
</dbReference>
<dbReference type="EMBL" id="CP023510">
    <property type="protein sequence ID" value="ATF62959.1"/>
    <property type="molecule type" value="Genomic_DNA"/>
</dbReference>
<dbReference type="InterPro" id="IPR029060">
    <property type="entry name" value="PIN-like_dom_sf"/>
</dbReference>
<feature type="domain" description="PIN" evidence="5">
    <location>
        <begin position="13"/>
        <end position="121"/>
    </location>
</feature>
<dbReference type="Proteomes" id="UP000218628">
    <property type="component" value="Chromosome"/>
</dbReference>
<dbReference type="CDD" id="cd09854">
    <property type="entry name" value="PIN_VapC-like"/>
    <property type="match status" value="1"/>
</dbReference>
<dbReference type="Pfam" id="PF13470">
    <property type="entry name" value="PIN_3"/>
    <property type="match status" value="1"/>
</dbReference>
<dbReference type="AlphaFoldDB" id="A0A291DF89"/>
<evidence type="ECO:0000256" key="4">
    <source>
        <dbReference type="ARBA" id="ARBA00022842"/>
    </source>
</evidence>
<protein>
    <submittedName>
        <fullName evidence="6">PIN domain-containing protein</fullName>
    </submittedName>
</protein>
<organism evidence="6 7">
    <name type="scientific">Rothia mucilaginosa</name>
    <dbReference type="NCBI Taxonomy" id="43675"/>
    <lineage>
        <taxon>Bacteria</taxon>
        <taxon>Bacillati</taxon>
        <taxon>Actinomycetota</taxon>
        <taxon>Actinomycetes</taxon>
        <taxon>Micrococcales</taxon>
        <taxon>Micrococcaceae</taxon>
        <taxon>Rothia</taxon>
    </lineage>
</organism>
<reference evidence="7" key="1">
    <citation type="submission" date="2017-09" db="EMBL/GenBank/DDBJ databases">
        <title>FDA dAtabase for Regulatory Grade micrObial Sequences (FDA-ARGOS): Supporting development and validation of Infectious Disease Dx tests.</title>
        <authorList>
            <person name="Minogue T."/>
            <person name="Wolcott M."/>
            <person name="Wasieloski L."/>
            <person name="Aguilar W."/>
            <person name="Moore D."/>
            <person name="Tallon L."/>
            <person name="Sadzewicz L."/>
            <person name="Ott S."/>
            <person name="Zhao X."/>
            <person name="Nagaraj S."/>
            <person name="Vavikolanu K."/>
            <person name="Aluvathingal J."/>
            <person name="Nadendla S."/>
            <person name="Sichtig H."/>
        </authorList>
    </citation>
    <scope>NUCLEOTIDE SEQUENCE [LARGE SCALE GENOMIC DNA]</scope>
    <source>
        <strain evidence="7">FDAARGOS_369</strain>
    </source>
</reference>
<evidence type="ECO:0000256" key="1">
    <source>
        <dbReference type="ARBA" id="ARBA00022722"/>
    </source>
</evidence>
<keyword evidence="3" id="KW-0378">Hydrolase</keyword>
<proteinExistence type="predicted"/>
<dbReference type="SUPFAM" id="SSF88723">
    <property type="entry name" value="PIN domain-like"/>
    <property type="match status" value="1"/>
</dbReference>
<keyword evidence="4" id="KW-0460">Magnesium</keyword>
<evidence type="ECO:0000313" key="7">
    <source>
        <dbReference type="Proteomes" id="UP000218628"/>
    </source>
</evidence>
<sequence length="219" mass="25029">MVKESTLSDAESVLLDTNILMSKTLRDWILLLTKESDYRFFAPYVSTRIMDEFGYHTRRKDPMIHDAKIEKWKQQILTSCKSLIAGFPVEPVAGFPDINDLHVHAAAQHGGMHALVTDDRKLLDYASTEEAQNIQNYETLSADDFLMQFTEYAHPSLFAEVYLSQESYAHSKGFTETDIPRALERAGAGQFARYLRTAVINSPQFDDYEREFKARSSSN</sequence>
<dbReference type="GO" id="GO:0004518">
    <property type="term" value="F:nuclease activity"/>
    <property type="evidence" value="ECO:0007669"/>
    <property type="project" value="UniProtKB-KW"/>
</dbReference>
<dbReference type="InterPro" id="IPR002716">
    <property type="entry name" value="PIN_dom"/>
</dbReference>
<evidence type="ECO:0000256" key="2">
    <source>
        <dbReference type="ARBA" id="ARBA00022723"/>
    </source>
</evidence>
<name>A0A291DF89_9MICC</name>
<evidence type="ECO:0000259" key="5">
    <source>
        <dbReference type="Pfam" id="PF13470"/>
    </source>
</evidence>
<evidence type="ECO:0000313" key="6">
    <source>
        <dbReference type="EMBL" id="ATF62959.1"/>
    </source>
</evidence>
<dbReference type="RefSeq" id="WP_070505877.1">
    <property type="nucleotide sequence ID" value="NZ_CAUTCO010000003.1"/>
</dbReference>
<keyword evidence="1" id="KW-0540">Nuclease</keyword>
<keyword evidence="2" id="KW-0479">Metal-binding</keyword>
<accession>A0A291DF89</accession>
<dbReference type="GO" id="GO:0016787">
    <property type="term" value="F:hydrolase activity"/>
    <property type="evidence" value="ECO:0007669"/>
    <property type="project" value="UniProtKB-KW"/>
</dbReference>
<evidence type="ECO:0000256" key="3">
    <source>
        <dbReference type="ARBA" id="ARBA00022801"/>
    </source>
</evidence>
<gene>
    <name evidence="6" type="ORF">CO690_04405</name>
</gene>